<evidence type="ECO:0000313" key="2">
    <source>
        <dbReference type="Proteomes" id="UP000290657"/>
    </source>
</evidence>
<keyword evidence="2" id="KW-1185">Reference proteome</keyword>
<dbReference type="AlphaFoldDB" id="A0A4V1LP48"/>
<name>A0A4V1LP48_9BACT</name>
<reference evidence="1 2" key="1">
    <citation type="submission" date="2017-10" db="EMBL/GenBank/DDBJ databases">
        <title>Genomics of the genus Arcobacter.</title>
        <authorList>
            <person name="Perez-Cataluna A."/>
            <person name="Figueras M.J."/>
        </authorList>
    </citation>
    <scope>NUCLEOTIDE SEQUENCE [LARGE SCALE GENOMIC DNA]</scope>
    <source>
        <strain evidence="1 2">CECT 8987</strain>
    </source>
</reference>
<dbReference type="Proteomes" id="UP000290657">
    <property type="component" value="Unassembled WGS sequence"/>
</dbReference>
<proteinExistence type="predicted"/>
<dbReference type="EMBL" id="PDKN01000002">
    <property type="protein sequence ID" value="RXJ59948.1"/>
    <property type="molecule type" value="Genomic_DNA"/>
</dbReference>
<gene>
    <name evidence="1" type="ORF">CRV04_02730</name>
</gene>
<sequence length="182" mass="21201">MNTTSNNAVPYHLQHIINTNTLFDSVINNEPEKKIFCLNSCIEQSVETLQQLFKLYNISVLNHCEKIECNSYEEHFRLIILNILNSILFTISSKPTNKKKVIFIESFTKNQLNELELHFNVSSSSKSFTSPAYLESIYGHYIHQKIINQTINARLNIVHSEFMHNNQKYSGQTYILQSKTMH</sequence>
<organism evidence="1 2">
    <name type="scientific">Candidatus Marinarcus aquaticus</name>
    <dbReference type="NCBI Taxonomy" id="2044504"/>
    <lineage>
        <taxon>Bacteria</taxon>
        <taxon>Pseudomonadati</taxon>
        <taxon>Campylobacterota</taxon>
        <taxon>Epsilonproteobacteria</taxon>
        <taxon>Campylobacterales</taxon>
        <taxon>Arcobacteraceae</taxon>
        <taxon>Candidatus Marinarcus</taxon>
    </lineage>
</organism>
<accession>A0A4V1LP48</accession>
<comment type="caution">
    <text evidence="1">The sequence shown here is derived from an EMBL/GenBank/DDBJ whole genome shotgun (WGS) entry which is preliminary data.</text>
</comment>
<protein>
    <submittedName>
        <fullName evidence="1">Uncharacterized protein</fullName>
    </submittedName>
</protein>
<evidence type="ECO:0000313" key="1">
    <source>
        <dbReference type="EMBL" id="RXJ59948.1"/>
    </source>
</evidence>
<dbReference type="RefSeq" id="WP_128995150.1">
    <property type="nucleotide sequence ID" value="NZ_PDKN01000002.1"/>
</dbReference>